<dbReference type="Proteomes" id="UP000694415">
    <property type="component" value="Unplaced"/>
</dbReference>
<proteinExistence type="predicted"/>
<dbReference type="AlphaFoldDB" id="A0A8C6G4D9"/>
<reference evidence="1" key="1">
    <citation type="submission" date="2025-08" db="UniProtKB">
        <authorList>
            <consortium name="Ensembl"/>
        </authorList>
    </citation>
    <scope>IDENTIFICATION</scope>
</reference>
<name>A0A8C6G4D9_MUSSI</name>
<reference evidence="1" key="2">
    <citation type="submission" date="2025-09" db="UniProtKB">
        <authorList>
            <consortium name="Ensembl"/>
        </authorList>
    </citation>
    <scope>IDENTIFICATION</scope>
</reference>
<dbReference type="Ensembl" id="ENSMSIT00000000112.1">
    <property type="protein sequence ID" value="ENSMSIP00000000077.1"/>
    <property type="gene ID" value="ENSMSIG00000000109.1"/>
</dbReference>
<organism evidence="1 2">
    <name type="scientific">Mus spicilegus</name>
    <name type="common">Mound-building mouse</name>
    <dbReference type="NCBI Taxonomy" id="10103"/>
    <lineage>
        <taxon>Eukaryota</taxon>
        <taxon>Metazoa</taxon>
        <taxon>Chordata</taxon>
        <taxon>Craniata</taxon>
        <taxon>Vertebrata</taxon>
        <taxon>Euteleostomi</taxon>
        <taxon>Mammalia</taxon>
        <taxon>Eutheria</taxon>
        <taxon>Euarchontoglires</taxon>
        <taxon>Glires</taxon>
        <taxon>Rodentia</taxon>
        <taxon>Myomorpha</taxon>
        <taxon>Muroidea</taxon>
        <taxon>Muridae</taxon>
        <taxon>Murinae</taxon>
        <taxon>Mus</taxon>
        <taxon>Mus</taxon>
    </lineage>
</organism>
<accession>A0A8C6G4D9</accession>
<protein>
    <submittedName>
        <fullName evidence="1">Uncharacterized protein</fullName>
    </submittedName>
</protein>
<evidence type="ECO:0000313" key="1">
    <source>
        <dbReference type="Ensembl" id="ENSMSIP00000000077.1"/>
    </source>
</evidence>
<sequence length="100" mass="11831">MESHISTELLRKVGLQIPMEHFLLSNRQNVLKNVQINQNLMICGMSKRLMVSFRVHLSVHIQEIQRAVSCTMCSTPRRLSLTKTLIHSYWIHFLFYEHTH</sequence>
<evidence type="ECO:0000313" key="2">
    <source>
        <dbReference type="Proteomes" id="UP000694415"/>
    </source>
</evidence>
<keyword evidence="2" id="KW-1185">Reference proteome</keyword>